<dbReference type="EMBL" id="CADCSY010000032">
    <property type="protein sequence ID" value="CAA9222011.1"/>
    <property type="molecule type" value="Genomic_DNA"/>
</dbReference>
<feature type="non-terminal residue" evidence="2">
    <location>
        <position position="132"/>
    </location>
</feature>
<reference evidence="2" key="1">
    <citation type="submission" date="2020-02" db="EMBL/GenBank/DDBJ databases">
        <authorList>
            <person name="Meier V. D."/>
        </authorList>
    </citation>
    <scope>NUCLEOTIDE SEQUENCE</scope>
    <source>
        <strain evidence="2">AVDCRST_MAG20</strain>
    </source>
</reference>
<proteinExistence type="predicted"/>
<organism evidence="2">
    <name type="scientific">uncultured Acidimicrobiales bacterium</name>
    <dbReference type="NCBI Taxonomy" id="310071"/>
    <lineage>
        <taxon>Bacteria</taxon>
        <taxon>Bacillati</taxon>
        <taxon>Actinomycetota</taxon>
        <taxon>Acidimicrobiia</taxon>
        <taxon>Acidimicrobiales</taxon>
        <taxon>environmental samples</taxon>
    </lineage>
</organism>
<dbReference type="GO" id="GO:0005840">
    <property type="term" value="C:ribosome"/>
    <property type="evidence" value="ECO:0007669"/>
    <property type="project" value="UniProtKB-KW"/>
</dbReference>
<keyword evidence="2" id="KW-0687">Ribonucleoprotein</keyword>
<evidence type="ECO:0000256" key="1">
    <source>
        <dbReference type="SAM" id="MobiDB-lite"/>
    </source>
</evidence>
<keyword evidence="2" id="KW-0689">Ribosomal protein</keyword>
<feature type="compositionally biased region" description="Pro residues" evidence="1">
    <location>
        <begin position="123"/>
        <end position="132"/>
    </location>
</feature>
<feature type="compositionally biased region" description="Basic and acidic residues" evidence="1">
    <location>
        <begin position="61"/>
        <end position="70"/>
    </location>
</feature>
<feature type="compositionally biased region" description="Basic and acidic residues" evidence="1">
    <location>
        <begin position="96"/>
        <end position="105"/>
    </location>
</feature>
<protein>
    <submittedName>
        <fullName evidence="2">SSU ribosomal protein S11p (S14e)</fullName>
    </submittedName>
</protein>
<accession>A0A6J4HEB8</accession>
<feature type="non-terminal residue" evidence="2">
    <location>
        <position position="1"/>
    </location>
</feature>
<evidence type="ECO:0000313" key="2">
    <source>
        <dbReference type="EMBL" id="CAA9222011.1"/>
    </source>
</evidence>
<dbReference type="AlphaFoldDB" id="A0A6J4HEB8"/>
<gene>
    <name evidence="2" type="ORF">AVDCRST_MAG20-633</name>
</gene>
<feature type="region of interest" description="Disordered" evidence="1">
    <location>
        <begin position="27"/>
        <end position="132"/>
    </location>
</feature>
<feature type="compositionally biased region" description="Basic residues" evidence="1">
    <location>
        <begin position="106"/>
        <end position="119"/>
    </location>
</feature>
<sequence length="132" mass="14295">GQAQARRSSPPPQGAQERLLRGGAHQVVVQQHDHQHHRPVGQRPGLGLGRQRRLQGVEEVDALRRPDGRRAVRPAGDGARRPQGRRPREGPGVGPGDRHPLDHAGGHRGVRHQGRHAHAAQRVPPPQAPSGL</sequence>
<name>A0A6J4HEB8_9ACTN</name>